<feature type="domain" description="Phage shock protein PspC N-terminal" evidence="8">
    <location>
        <begin position="116"/>
        <end position="177"/>
    </location>
</feature>
<dbReference type="AlphaFoldDB" id="A0A3M0GI14"/>
<keyword evidence="3 7" id="KW-0812">Transmembrane</keyword>
<dbReference type="Pfam" id="PF22744">
    <property type="entry name" value="Toast-rack_PspC-Cterm"/>
    <property type="match status" value="1"/>
</dbReference>
<evidence type="ECO:0000256" key="1">
    <source>
        <dbReference type="ARBA" id="ARBA00004162"/>
    </source>
</evidence>
<gene>
    <name evidence="11" type="ORF">EAX61_00605</name>
</gene>
<evidence type="ECO:0000256" key="3">
    <source>
        <dbReference type="ARBA" id="ARBA00022692"/>
    </source>
</evidence>
<evidence type="ECO:0000259" key="8">
    <source>
        <dbReference type="Pfam" id="PF04024"/>
    </source>
</evidence>
<dbReference type="InterPro" id="IPR054321">
    <property type="entry name" value="PspC-rel_TM"/>
</dbReference>
<evidence type="ECO:0000256" key="6">
    <source>
        <dbReference type="SAM" id="MobiDB-lite"/>
    </source>
</evidence>
<evidence type="ECO:0000256" key="4">
    <source>
        <dbReference type="ARBA" id="ARBA00022989"/>
    </source>
</evidence>
<feature type="region of interest" description="Disordered" evidence="6">
    <location>
        <begin position="538"/>
        <end position="575"/>
    </location>
</feature>
<evidence type="ECO:0000256" key="2">
    <source>
        <dbReference type="ARBA" id="ARBA00022475"/>
    </source>
</evidence>
<feature type="transmembrane region" description="Helical" evidence="7">
    <location>
        <begin position="244"/>
        <end position="274"/>
    </location>
</feature>
<protein>
    <submittedName>
        <fullName evidence="11">PspC domain-containing protein</fullName>
    </submittedName>
</protein>
<dbReference type="GO" id="GO:0005886">
    <property type="term" value="C:plasma membrane"/>
    <property type="evidence" value="ECO:0007669"/>
    <property type="project" value="UniProtKB-SubCell"/>
</dbReference>
<dbReference type="PANTHER" id="PTHR33885:SF3">
    <property type="entry name" value="PHAGE SHOCK PROTEIN C"/>
    <property type="match status" value="1"/>
</dbReference>
<evidence type="ECO:0000259" key="10">
    <source>
        <dbReference type="Pfam" id="PF22744"/>
    </source>
</evidence>
<feature type="compositionally biased region" description="Basic and acidic residues" evidence="6">
    <location>
        <begin position="552"/>
        <end position="566"/>
    </location>
</feature>
<feature type="domain" description="PspC-related transmembrane region" evidence="9">
    <location>
        <begin position="216"/>
        <end position="354"/>
    </location>
</feature>
<comment type="subcellular location">
    <subcellularLocation>
        <location evidence="1">Cell membrane</location>
        <topology evidence="1">Single-pass membrane protein</topology>
    </subcellularLocation>
</comment>
<keyword evidence="5 7" id="KW-0472">Membrane</keyword>
<evidence type="ECO:0000256" key="5">
    <source>
        <dbReference type="ARBA" id="ARBA00023136"/>
    </source>
</evidence>
<feature type="domain" description="PspC-related ToastRack" evidence="10">
    <location>
        <begin position="404"/>
        <end position="538"/>
    </location>
</feature>
<feature type="transmembrane region" description="Helical" evidence="7">
    <location>
        <begin position="294"/>
        <end position="318"/>
    </location>
</feature>
<reference evidence="11 12" key="1">
    <citation type="submission" date="2018-10" db="EMBL/GenBank/DDBJ databases">
        <title>Dokdonia luteus sp. nov., isolated from sea water.</title>
        <authorList>
            <person name="Zhou L.Y."/>
            <person name="Du Z.J."/>
        </authorList>
    </citation>
    <scope>NUCLEOTIDE SEQUENCE [LARGE SCALE GENOMIC DNA]</scope>
    <source>
        <strain evidence="11 12">SH27</strain>
    </source>
</reference>
<keyword evidence="12" id="KW-1185">Reference proteome</keyword>
<dbReference type="InterPro" id="IPR054319">
    <property type="entry name" value="PspC-rel_ToastRack"/>
</dbReference>
<feature type="transmembrane region" description="Helical" evidence="7">
    <location>
        <begin position="150"/>
        <end position="174"/>
    </location>
</feature>
<dbReference type="RefSeq" id="WP_121915714.1">
    <property type="nucleotide sequence ID" value="NZ_REFV01000001.1"/>
</dbReference>
<organism evidence="11 12">
    <name type="scientific">Dokdonia sinensis</name>
    <dbReference type="NCBI Taxonomy" id="2479847"/>
    <lineage>
        <taxon>Bacteria</taxon>
        <taxon>Pseudomonadati</taxon>
        <taxon>Bacteroidota</taxon>
        <taxon>Flavobacteriia</taxon>
        <taxon>Flavobacteriales</taxon>
        <taxon>Flavobacteriaceae</taxon>
        <taxon>Dokdonia</taxon>
    </lineage>
</organism>
<feature type="transmembrane region" description="Helical" evidence="7">
    <location>
        <begin position="125"/>
        <end position="144"/>
    </location>
</feature>
<proteinExistence type="predicted"/>
<evidence type="ECO:0000256" key="7">
    <source>
        <dbReference type="SAM" id="Phobius"/>
    </source>
</evidence>
<feature type="transmembrane region" description="Helical" evidence="7">
    <location>
        <begin position="330"/>
        <end position="352"/>
    </location>
</feature>
<dbReference type="PANTHER" id="PTHR33885">
    <property type="entry name" value="PHAGE SHOCK PROTEIN C"/>
    <property type="match status" value="1"/>
</dbReference>
<evidence type="ECO:0000313" key="11">
    <source>
        <dbReference type="EMBL" id="RMB63918.1"/>
    </source>
</evidence>
<dbReference type="InterPro" id="IPR007168">
    <property type="entry name" value="Phageshock_PspC_N"/>
</dbReference>
<accession>A0A3M0GI14</accession>
<sequence>MNKTVNINLAGVFFHIDEDAYGKLRRYLAAIKRSFEGMQGEDEIIADIEARISELFTEKIKDARQVISIKELDEVITVMGQPEDYMVDDDIFEDAPKQKSSYKESSYSGASTHNPRKLYRDTENAYLGGVSAGMGHYLGVDALWVRIGWILLIALTWFTLGGTALIYLALWIFVPEATTTAQKLSMRGKAVNIDNITEKVKEGFENVADAVKNVDYDKYGNKVKSGTQGFFNTLGKIIMFFFKVLAKIIGVLLIIVGATVVISLLITFLTGGMIEIFNPGLEDMPWVHNSTDAPIWLILLLTFFAVGIPFFFLFYLGLKILSSNLKSMPMSAKLSLFGLWLISTIALGVLSIDGAMKYADMDTGKVTDRSELAVTANDTLRIVMRASDDYDVPLSRSSRYIQVTDNNGERTSLSRNVRLIVRSTPDSIGNIVIEKRADASNFEIARDRANSLTYNYELRNGTLELDGFFTRDNGTRYGDQEIRVILYLPEDSTVYADDNTYSFHSNDTRYRDILDHGMEETYMKVGAGELLCKNCPDNDRNAGDRNSNTDDWQERSYERGDEIPDWEREDTDDQILPEGTVIEMATDSI</sequence>
<dbReference type="InterPro" id="IPR052027">
    <property type="entry name" value="PspC"/>
</dbReference>
<name>A0A3M0GI14_9FLAO</name>
<dbReference type="Proteomes" id="UP000281985">
    <property type="component" value="Unassembled WGS sequence"/>
</dbReference>
<dbReference type="OrthoDB" id="5772680at2"/>
<dbReference type="Pfam" id="PF22571">
    <property type="entry name" value="LiaI-LiaF-TM_PspC"/>
    <property type="match status" value="1"/>
</dbReference>
<dbReference type="Pfam" id="PF04024">
    <property type="entry name" value="PspC"/>
    <property type="match status" value="1"/>
</dbReference>
<evidence type="ECO:0000259" key="9">
    <source>
        <dbReference type="Pfam" id="PF22571"/>
    </source>
</evidence>
<keyword evidence="4 7" id="KW-1133">Transmembrane helix</keyword>
<comment type="caution">
    <text evidence="11">The sequence shown here is derived from an EMBL/GenBank/DDBJ whole genome shotgun (WGS) entry which is preliminary data.</text>
</comment>
<keyword evidence="2" id="KW-1003">Cell membrane</keyword>
<evidence type="ECO:0000313" key="12">
    <source>
        <dbReference type="Proteomes" id="UP000281985"/>
    </source>
</evidence>
<dbReference type="EMBL" id="REFV01000001">
    <property type="protein sequence ID" value="RMB63918.1"/>
    <property type="molecule type" value="Genomic_DNA"/>
</dbReference>